<evidence type="ECO:0000313" key="2">
    <source>
        <dbReference type="Proteomes" id="UP001342314"/>
    </source>
</evidence>
<organism evidence="1 2">
    <name type="scientific">Rhodotorula paludigena</name>
    <dbReference type="NCBI Taxonomy" id="86838"/>
    <lineage>
        <taxon>Eukaryota</taxon>
        <taxon>Fungi</taxon>
        <taxon>Dikarya</taxon>
        <taxon>Basidiomycota</taxon>
        <taxon>Pucciniomycotina</taxon>
        <taxon>Microbotryomycetes</taxon>
        <taxon>Sporidiobolales</taxon>
        <taxon>Sporidiobolaceae</taxon>
        <taxon>Rhodotorula</taxon>
    </lineage>
</organism>
<proteinExistence type="predicted"/>
<comment type="caution">
    <text evidence="1">The sequence shown here is derived from an EMBL/GenBank/DDBJ whole genome shotgun (WGS) entry which is preliminary data.</text>
</comment>
<sequence length="272" mass="30609">MGENELDLSSFTFSYDVEGCPAPHIFSPAEACDLLSAFGGVFTRGDSLMRQFTQGLFILLSNSFAIANDPDRLCTGNSIFTNGKHCKTVSIFNSRELEHVCSEEPFVAYDQIWKFSHEQGVQDKVEHHAGWIMDLLNGYQTFVSSVPANRRRYSPVSVVSDGIHYGWRVNATLEMHLLPFLSNTSSANPRPIPFFSSYPAVPPNKIEKFAVKQGPERTKRYNAEIRKVLSEISPGELYQGAMHQLEWYNSTDGAVSFDGTHYSYQREPRSST</sequence>
<name>A0AAV5GWT2_9BASI</name>
<evidence type="ECO:0000313" key="1">
    <source>
        <dbReference type="EMBL" id="GJN93792.1"/>
    </source>
</evidence>
<accession>A0AAV5GWT2</accession>
<dbReference type="AlphaFoldDB" id="A0AAV5GWT2"/>
<gene>
    <name evidence="1" type="ORF">Rhopal_006850-T1</name>
</gene>
<protein>
    <submittedName>
        <fullName evidence="1">Uncharacterized protein</fullName>
    </submittedName>
</protein>
<dbReference type="EMBL" id="BQKY01000015">
    <property type="protein sequence ID" value="GJN93792.1"/>
    <property type="molecule type" value="Genomic_DNA"/>
</dbReference>
<dbReference type="Proteomes" id="UP001342314">
    <property type="component" value="Unassembled WGS sequence"/>
</dbReference>
<reference evidence="1 2" key="1">
    <citation type="submission" date="2021-12" db="EMBL/GenBank/DDBJ databases">
        <title>High titer production of polyol ester of fatty acids by Rhodotorula paludigena BS15 towards product separation-free biomass refinery.</title>
        <authorList>
            <person name="Mano J."/>
            <person name="Ono H."/>
            <person name="Tanaka T."/>
            <person name="Naito K."/>
            <person name="Sushida H."/>
            <person name="Ike M."/>
            <person name="Tokuyasu K."/>
            <person name="Kitaoka M."/>
        </authorList>
    </citation>
    <scope>NUCLEOTIDE SEQUENCE [LARGE SCALE GENOMIC DNA]</scope>
    <source>
        <strain evidence="1 2">BS15</strain>
    </source>
</reference>
<keyword evidence="2" id="KW-1185">Reference proteome</keyword>